<organism evidence="5">
    <name type="scientific">Caulobacter sp. 73W</name>
    <dbReference type="NCBI Taxonomy" id="3161137"/>
    <lineage>
        <taxon>Bacteria</taxon>
        <taxon>Pseudomonadati</taxon>
        <taxon>Pseudomonadota</taxon>
        <taxon>Alphaproteobacteria</taxon>
        <taxon>Caulobacterales</taxon>
        <taxon>Caulobacteraceae</taxon>
        <taxon>Caulobacter</taxon>
    </lineage>
</organism>
<keyword evidence="2" id="KW-1134">Transmembrane beta strand</keyword>
<sequence>MGRTVFALAAAGAALNVAAFGGVRADEPRATVEGVEDRALREAIVTAIGRADTAPASQFEARRRARDAGENAISVLRSEGYYGHDVEADLAEGDRLLPVVRVTPGQRFNFADSKITWVEAPPADEVAAAAEKAMGLASGAPGRSADVLGAEGRILATIQKRGYADALAQPREVIVDHADHTVRPDFRIDAGELVKLGGLDLSSDGRTKRWWIENLAPWKPGDVYDPEDVAELERRLRDTAVYDSVTVALSPVDAKTPEGLRPVVVSVADRARRTIELGAGFSTSEGAGLDGRWTRYNRFGRGDTLRITGRLANLERRLDAEVALPHWRKPQRTLRVGGAIFDEDTDAYTDTGVGVRTDLTRRFGRISFLTVGAALDASQIADKTDVNGFVVGQERNLLTLTTLGALNWDASDDPLDPKRGWRVEVRGEPTFVTGDDSITYLKTQAQVTGYLPISKEAKTVLAGRAKAGLIVGGRIPSVPGSRRFFAGGGGSIRGYAYQGVGPRLSDNTPQGGLSLLEASFEVRQRITGPWGVVAFVDAGAVGTNEFPKTRDFSAGAGVGVRYDLGFGPIRADIAIPLDKREGDPSFQVYLSIGQSF</sequence>
<dbReference type="Gene3D" id="3.10.20.310">
    <property type="entry name" value="membrane protein fhac"/>
    <property type="match status" value="1"/>
</dbReference>
<evidence type="ECO:0000259" key="4">
    <source>
        <dbReference type="Pfam" id="PF01103"/>
    </source>
</evidence>
<feature type="domain" description="Bacterial surface antigen (D15)" evidence="4">
    <location>
        <begin position="297"/>
        <end position="596"/>
    </location>
</feature>
<comment type="subcellular location">
    <subcellularLocation>
        <location evidence="1">Membrane</location>
    </subcellularLocation>
</comment>
<dbReference type="Pfam" id="PF01103">
    <property type="entry name" value="Omp85"/>
    <property type="match status" value="1"/>
</dbReference>
<dbReference type="PANTHER" id="PTHR12815:SF42">
    <property type="entry name" value="BACTERIAL SURFACE ANTIGEN (D15) DOMAIN-CONTAINING PROTEIN"/>
    <property type="match status" value="1"/>
</dbReference>
<evidence type="ECO:0000313" key="5">
    <source>
        <dbReference type="EMBL" id="XDO97148.1"/>
    </source>
</evidence>
<dbReference type="InterPro" id="IPR000184">
    <property type="entry name" value="Bac_surfAg_D15"/>
</dbReference>
<evidence type="ECO:0000256" key="3">
    <source>
        <dbReference type="ARBA" id="ARBA00023136"/>
    </source>
</evidence>
<keyword evidence="2" id="KW-0812">Transmembrane</keyword>
<evidence type="ECO:0000256" key="2">
    <source>
        <dbReference type="ARBA" id="ARBA00022452"/>
    </source>
</evidence>
<accession>A0AB39KUX0</accession>
<dbReference type="EMBL" id="CP158375">
    <property type="protein sequence ID" value="XDO97148.1"/>
    <property type="molecule type" value="Genomic_DNA"/>
</dbReference>
<dbReference type="AlphaFoldDB" id="A0AB39KUX0"/>
<proteinExistence type="predicted"/>
<dbReference type="InterPro" id="IPR039910">
    <property type="entry name" value="D15-like"/>
</dbReference>
<keyword evidence="3" id="KW-0472">Membrane</keyword>
<dbReference type="Gene3D" id="2.40.160.50">
    <property type="entry name" value="membrane protein fhac: a member of the omp85/tpsb transporter family"/>
    <property type="match status" value="1"/>
</dbReference>
<evidence type="ECO:0000256" key="1">
    <source>
        <dbReference type="ARBA" id="ARBA00004370"/>
    </source>
</evidence>
<reference evidence="5" key="1">
    <citation type="submission" date="2024-06" db="EMBL/GenBank/DDBJ databases">
        <title>Caulobacter inopinatus, sp. nov.</title>
        <authorList>
            <person name="Donachie S.P."/>
        </authorList>
    </citation>
    <scope>NUCLEOTIDE SEQUENCE</scope>
    <source>
        <strain evidence="5">73W</strain>
    </source>
</reference>
<dbReference type="RefSeq" id="WP_369060174.1">
    <property type="nucleotide sequence ID" value="NZ_CP158375.1"/>
</dbReference>
<gene>
    <name evidence="5" type="ORF">ABOZ73_01600</name>
</gene>
<protein>
    <submittedName>
        <fullName evidence="5">Autotransporter assembly complex family protein</fullName>
    </submittedName>
</protein>
<name>A0AB39KUX0_9CAUL</name>
<dbReference type="PANTHER" id="PTHR12815">
    <property type="entry name" value="SORTING AND ASSEMBLY MACHINERY SAMM50 PROTEIN FAMILY MEMBER"/>
    <property type="match status" value="1"/>
</dbReference>
<dbReference type="GO" id="GO:0019867">
    <property type="term" value="C:outer membrane"/>
    <property type="evidence" value="ECO:0007669"/>
    <property type="project" value="InterPro"/>
</dbReference>